<dbReference type="PANTHER" id="PTHR23172:SF87">
    <property type="entry name" value="CHAPERONE DNAJ-DOMAIN SUPERFAMILY PROTEIN"/>
    <property type="match status" value="1"/>
</dbReference>
<accession>A0A5P1FPJ2</accession>
<reference evidence="4" key="1">
    <citation type="journal article" date="2017" name="Nat. Commun.">
        <title>The asparagus genome sheds light on the origin and evolution of a young Y chromosome.</title>
        <authorList>
            <person name="Harkess A."/>
            <person name="Zhou J."/>
            <person name="Xu C."/>
            <person name="Bowers J.E."/>
            <person name="Van der Hulst R."/>
            <person name="Ayyampalayam S."/>
            <person name="Mercati F."/>
            <person name="Riccardi P."/>
            <person name="McKain M.R."/>
            <person name="Kakrana A."/>
            <person name="Tang H."/>
            <person name="Ray J."/>
            <person name="Groenendijk J."/>
            <person name="Arikit S."/>
            <person name="Mathioni S.M."/>
            <person name="Nakano M."/>
            <person name="Shan H."/>
            <person name="Telgmann-Rauber A."/>
            <person name="Kanno A."/>
            <person name="Yue Z."/>
            <person name="Chen H."/>
            <person name="Li W."/>
            <person name="Chen Y."/>
            <person name="Xu X."/>
            <person name="Zhang Y."/>
            <person name="Luo S."/>
            <person name="Chen H."/>
            <person name="Gao J."/>
            <person name="Mao Z."/>
            <person name="Pires J.C."/>
            <person name="Luo M."/>
            <person name="Kudrna D."/>
            <person name="Wing R.A."/>
            <person name="Meyers B.C."/>
            <person name="Yi K."/>
            <person name="Kong H."/>
            <person name="Lavrijsen P."/>
            <person name="Sunseri F."/>
            <person name="Falavigna A."/>
            <person name="Ye Y."/>
            <person name="Leebens-Mack J.H."/>
            <person name="Chen G."/>
        </authorList>
    </citation>
    <scope>NUCLEOTIDE SEQUENCE [LARGE SCALE GENOMIC DNA]</scope>
    <source>
        <strain evidence="4">cv. DH0086</strain>
    </source>
</reference>
<feature type="region of interest" description="Disordered" evidence="2">
    <location>
        <begin position="19"/>
        <end position="42"/>
    </location>
</feature>
<dbReference type="GO" id="GO:0072583">
    <property type="term" value="P:clathrin-dependent endocytosis"/>
    <property type="evidence" value="ECO:0007669"/>
    <property type="project" value="TreeGrafter"/>
</dbReference>
<evidence type="ECO:0000256" key="1">
    <source>
        <dbReference type="SAM" id="Coils"/>
    </source>
</evidence>
<dbReference type="GO" id="GO:0072318">
    <property type="term" value="P:clathrin coat disassembly"/>
    <property type="evidence" value="ECO:0007669"/>
    <property type="project" value="TreeGrafter"/>
</dbReference>
<feature type="coiled-coil region" evidence="1">
    <location>
        <begin position="117"/>
        <end position="144"/>
    </location>
</feature>
<dbReference type="Gramene" id="ONK79347">
    <property type="protein sequence ID" value="ONK79347"/>
    <property type="gene ID" value="A4U43_C01F5440"/>
</dbReference>
<sequence length="160" mass="16839">MRSIELGIYAAFEVDHEKHHSRSSSNHSASSTGDIPCPAGTYASTSDINLQTEASRVPSPSKLLSKVVSKQESIKRHHISCKIGASKSHVVQGVPRDSSSGFLGVEVDASSAAAASAAAMKEAMEQAQARLKSAKELIERISEGFLKIDDSPSNCGEGVS</sequence>
<dbReference type="EMBL" id="CM007381">
    <property type="protein sequence ID" value="ONK79347.1"/>
    <property type="molecule type" value="Genomic_DNA"/>
</dbReference>
<proteinExistence type="predicted"/>
<keyword evidence="1" id="KW-0175">Coiled coil</keyword>
<gene>
    <name evidence="3" type="ORF">A4U43_C01F5440</name>
</gene>
<evidence type="ECO:0000313" key="4">
    <source>
        <dbReference type="Proteomes" id="UP000243459"/>
    </source>
</evidence>
<dbReference type="GO" id="GO:0005737">
    <property type="term" value="C:cytoplasm"/>
    <property type="evidence" value="ECO:0007669"/>
    <property type="project" value="TreeGrafter"/>
</dbReference>
<organism evidence="3 4">
    <name type="scientific">Asparagus officinalis</name>
    <name type="common">Garden asparagus</name>
    <dbReference type="NCBI Taxonomy" id="4686"/>
    <lineage>
        <taxon>Eukaryota</taxon>
        <taxon>Viridiplantae</taxon>
        <taxon>Streptophyta</taxon>
        <taxon>Embryophyta</taxon>
        <taxon>Tracheophyta</taxon>
        <taxon>Spermatophyta</taxon>
        <taxon>Magnoliopsida</taxon>
        <taxon>Liliopsida</taxon>
        <taxon>Asparagales</taxon>
        <taxon>Asparagaceae</taxon>
        <taxon>Asparagoideae</taxon>
        <taxon>Asparagus</taxon>
    </lineage>
</organism>
<protein>
    <submittedName>
        <fullName evidence="3">Uncharacterized protein</fullName>
    </submittedName>
</protein>
<name>A0A5P1FPJ2_ASPOF</name>
<evidence type="ECO:0000313" key="3">
    <source>
        <dbReference type="EMBL" id="ONK79347.1"/>
    </source>
</evidence>
<evidence type="ECO:0000256" key="2">
    <source>
        <dbReference type="SAM" id="MobiDB-lite"/>
    </source>
</evidence>
<keyword evidence="4" id="KW-1185">Reference proteome</keyword>
<dbReference type="AlphaFoldDB" id="A0A5P1FPJ2"/>
<dbReference type="GO" id="GO:0030276">
    <property type="term" value="F:clathrin binding"/>
    <property type="evidence" value="ECO:0007669"/>
    <property type="project" value="TreeGrafter"/>
</dbReference>
<dbReference type="Proteomes" id="UP000243459">
    <property type="component" value="Chromosome 1"/>
</dbReference>
<dbReference type="PANTHER" id="PTHR23172">
    <property type="entry name" value="AUXILIN/CYCLIN G-ASSOCIATED KINASE-RELATED"/>
    <property type="match status" value="1"/>
</dbReference>
<dbReference type="GO" id="GO:0031982">
    <property type="term" value="C:vesicle"/>
    <property type="evidence" value="ECO:0007669"/>
    <property type="project" value="TreeGrafter"/>
</dbReference>